<dbReference type="GO" id="GO:0055085">
    <property type="term" value="P:transmembrane transport"/>
    <property type="evidence" value="ECO:0007669"/>
    <property type="project" value="InterPro"/>
</dbReference>
<evidence type="ECO:0000256" key="1">
    <source>
        <dbReference type="ARBA" id="ARBA00004651"/>
    </source>
</evidence>
<evidence type="ECO:0000256" key="4">
    <source>
        <dbReference type="ARBA" id="ARBA00022692"/>
    </source>
</evidence>
<evidence type="ECO:0000256" key="6">
    <source>
        <dbReference type="ARBA" id="ARBA00023136"/>
    </source>
</evidence>
<gene>
    <name evidence="9" type="ORF">OMP40_11075</name>
</gene>
<dbReference type="SUPFAM" id="SSF161098">
    <property type="entry name" value="MetI-like"/>
    <property type="match status" value="1"/>
</dbReference>
<feature type="transmembrane region" description="Helical" evidence="7">
    <location>
        <begin position="162"/>
        <end position="183"/>
    </location>
</feature>
<dbReference type="InterPro" id="IPR050901">
    <property type="entry name" value="BP-dep_ABC_trans_perm"/>
</dbReference>
<name>A0A9X4QTV4_9BACL</name>
<feature type="domain" description="ABC transmembrane type-1" evidence="8">
    <location>
        <begin position="1"/>
        <end position="183"/>
    </location>
</feature>
<dbReference type="Gene3D" id="1.10.3720.10">
    <property type="entry name" value="MetI-like"/>
    <property type="match status" value="1"/>
</dbReference>
<reference evidence="9" key="1">
    <citation type="submission" date="2022-10" db="EMBL/GenBank/DDBJ databases">
        <title>Comparative genomic analysis of Cohnella hashimotonis sp. nov., isolated from the International Space Station.</title>
        <authorList>
            <person name="Simpson A."/>
            <person name="Venkateswaran K."/>
        </authorList>
    </citation>
    <scope>NUCLEOTIDE SEQUENCE</scope>
    <source>
        <strain evidence="9">DSM 28161</strain>
    </source>
</reference>
<feature type="transmembrane region" description="Helical" evidence="7">
    <location>
        <begin position="30"/>
        <end position="47"/>
    </location>
</feature>
<sequence length="198" mass="22003">MTVTLLISLTSAYAITRFVNAYTRSLKALYISTFFLPGIVGLVPLFLMMNDLQLINTRLGIIVVYVAINISFSVFVLSGFVSQISREYEEAAFIDGASRYGILFRIILPLSTPAVVTVAVFVFLGLWNEFLYAYTFLSEETLMTVPIGLNNLFAVQKYQTDWGALFAGLTMVLLPTLLFYIFVQKRITSGIAAGGIKM</sequence>
<comment type="subcellular location">
    <subcellularLocation>
        <location evidence="1 7">Cell membrane</location>
        <topology evidence="1 7">Multi-pass membrane protein</topology>
    </subcellularLocation>
</comment>
<accession>A0A9X4QTV4</accession>
<keyword evidence="2 7" id="KW-0813">Transport</keyword>
<comment type="caution">
    <text evidence="9">The sequence shown here is derived from an EMBL/GenBank/DDBJ whole genome shotgun (WGS) entry which is preliminary data.</text>
</comment>
<dbReference type="GO" id="GO:0005886">
    <property type="term" value="C:plasma membrane"/>
    <property type="evidence" value="ECO:0007669"/>
    <property type="project" value="UniProtKB-SubCell"/>
</dbReference>
<keyword evidence="10" id="KW-1185">Reference proteome</keyword>
<organism evidence="9 10">
    <name type="scientific">Cohnella rhizosphaerae</name>
    <dbReference type="NCBI Taxonomy" id="1457232"/>
    <lineage>
        <taxon>Bacteria</taxon>
        <taxon>Bacillati</taxon>
        <taxon>Bacillota</taxon>
        <taxon>Bacilli</taxon>
        <taxon>Bacillales</taxon>
        <taxon>Paenibacillaceae</taxon>
        <taxon>Cohnella</taxon>
    </lineage>
</organism>
<evidence type="ECO:0000256" key="7">
    <source>
        <dbReference type="RuleBase" id="RU363032"/>
    </source>
</evidence>
<feature type="transmembrane region" description="Helical" evidence="7">
    <location>
        <begin position="102"/>
        <end position="124"/>
    </location>
</feature>
<proteinExistence type="inferred from homology"/>
<evidence type="ECO:0000256" key="5">
    <source>
        <dbReference type="ARBA" id="ARBA00022989"/>
    </source>
</evidence>
<evidence type="ECO:0000259" key="8">
    <source>
        <dbReference type="PROSITE" id="PS50928"/>
    </source>
</evidence>
<feature type="transmembrane region" description="Helical" evidence="7">
    <location>
        <begin position="59"/>
        <end position="82"/>
    </location>
</feature>
<evidence type="ECO:0000256" key="2">
    <source>
        <dbReference type="ARBA" id="ARBA00022448"/>
    </source>
</evidence>
<dbReference type="Proteomes" id="UP001153404">
    <property type="component" value="Unassembled WGS sequence"/>
</dbReference>
<protein>
    <submittedName>
        <fullName evidence="9">Carbohydrate ABC transporter permease</fullName>
    </submittedName>
</protein>
<dbReference type="AlphaFoldDB" id="A0A9X4QTV4"/>
<evidence type="ECO:0000313" key="10">
    <source>
        <dbReference type="Proteomes" id="UP001153404"/>
    </source>
</evidence>
<evidence type="ECO:0000313" key="9">
    <source>
        <dbReference type="EMBL" id="MDG0809817.1"/>
    </source>
</evidence>
<keyword evidence="3" id="KW-1003">Cell membrane</keyword>
<dbReference type="CDD" id="cd06261">
    <property type="entry name" value="TM_PBP2"/>
    <property type="match status" value="1"/>
</dbReference>
<keyword evidence="5 7" id="KW-1133">Transmembrane helix</keyword>
<dbReference type="InterPro" id="IPR035906">
    <property type="entry name" value="MetI-like_sf"/>
</dbReference>
<dbReference type="EMBL" id="JAPDIA010000003">
    <property type="protein sequence ID" value="MDG0809817.1"/>
    <property type="molecule type" value="Genomic_DNA"/>
</dbReference>
<dbReference type="PANTHER" id="PTHR32243:SF18">
    <property type="entry name" value="INNER MEMBRANE ABC TRANSPORTER PERMEASE PROTEIN YCJP"/>
    <property type="match status" value="1"/>
</dbReference>
<keyword evidence="6 7" id="KW-0472">Membrane</keyword>
<comment type="similarity">
    <text evidence="7">Belongs to the binding-protein-dependent transport system permease family.</text>
</comment>
<dbReference type="InterPro" id="IPR000515">
    <property type="entry name" value="MetI-like"/>
</dbReference>
<dbReference type="PANTHER" id="PTHR32243">
    <property type="entry name" value="MALTOSE TRANSPORT SYSTEM PERMEASE-RELATED"/>
    <property type="match status" value="1"/>
</dbReference>
<dbReference type="PROSITE" id="PS50928">
    <property type="entry name" value="ABC_TM1"/>
    <property type="match status" value="1"/>
</dbReference>
<keyword evidence="4 7" id="KW-0812">Transmembrane</keyword>
<evidence type="ECO:0000256" key="3">
    <source>
        <dbReference type="ARBA" id="ARBA00022475"/>
    </source>
</evidence>
<dbReference type="Pfam" id="PF00528">
    <property type="entry name" value="BPD_transp_1"/>
    <property type="match status" value="1"/>
</dbReference>